<dbReference type="NCBIfam" id="TIGR01405">
    <property type="entry name" value="polC_Gram_pos"/>
    <property type="match status" value="1"/>
</dbReference>
<dbReference type="InParanoid" id="A0A397S6D1"/>
<dbReference type="Pfam" id="PF00929">
    <property type="entry name" value="RNase_T"/>
    <property type="match status" value="1"/>
</dbReference>
<evidence type="ECO:0000256" key="3">
    <source>
        <dbReference type="ARBA" id="ARBA00022679"/>
    </source>
</evidence>
<keyword evidence="8 11" id="KW-0269">Exonuclease</keyword>
<keyword evidence="9 11" id="KW-0239">DNA-directed DNA polymerase</keyword>
<comment type="catalytic activity">
    <reaction evidence="10 11">
        <text>DNA(n) + a 2'-deoxyribonucleoside 5'-triphosphate = DNA(n+1) + diphosphate</text>
        <dbReference type="Rhea" id="RHEA:22508"/>
        <dbReference type="Rhea" id="RHEA-COMP:17339"/>
        <dbReference type="Rhea" id="RHEA-COMP:17340"/>
        <dbReference type="ChEBI" id="CHEBI:33019"/>
        <dbReference type="ChEBI" id="CHEBI:61560"/>
        <dbReference type="ChEBI" id="CHEBI:173112"/>
        <dbReference type="EC" id="2.7.7.7"/>
    </reaction>
</comment>
<dbReference type="Gene3D" id="3.30.420.10">
    <property type="entry name" value="Ribonuclease H-like superfamily/Ribonuclease H"/>
    <property type="match status" value="1"/>
</dbReference>
<dbReference type="Pfam" id="PF17657">
    <property type="entry name" value="DNA_pol3_finger"/>
    <property type="match status" value="1"/>
</dbReference>
<proteinExistence type="inferred from homology"/>
<evidence type="ECO:0000313" key="15">
    <source>
        <dbReference type="EMBL" id="RIA78291.1"/>
    </source>
</evidence>
<dbReference type="InterPro" id="IPR012337">
    <property type="entry name" value="RNaseH-like_sf"/>
</dbReference>
<dbReference type="Pfam" id="PF14579">
    <property type="entry name" value="HHH_6"/>
    <property type="match status" value="1"/>
</dbReference>
<reference evidence="15 16" key="1">
    <citation type="submission" date="2018-08" db="EMBL/GenBank/DDBJ databases">
        <title>Genomic Encyclopedia of Archaeal and Bacterial Type Strains, Phase II (KMG-II): from individual species to whole genera.</title>
        <authorList>
            <person name="Goeker M."/>
        </authorList>
    </citation>
    <scope>NUCLEOTIDE SEQUENCE [LARGE SCALE GENOMIC DNA]</scope>
    <source>
        <strain evidence="15 16">ATCC 27112</strain>
    </source>
</reference>
<dbReference type="GO" id="GO:0005737">
    <property type="term" value="C:cytoplasm"/>
    <property type="evidence" value="ECO:0007669"/>
    <property type="project" value="UniProtKB-SubCell"/>
</dbReference>
<dbReference type="OrthoDB" id="9804290at2"/>
<dbReference type="Pfam" id="PF07733">
    <property type="entry name" value="DNA_pol3_alpha"/>
    <property type="match status" value="2"/>
</dbReference>
<dbReference type="CDD" id="cd06127">
    <property type="entry name" value="DEDDh"/>
    <property type="match status" value="1"/>
</dbReference>
<dbReference type="InterPro" id="IPR006054">
    <property type="entry name" value="DnaQ"/>
</dbReference>
<comment type="function">
    <text evidence="1 11">Required for replicative DNA synthesis. This DNA polymerase also exhibits 3' to 5' exonuclease activity.</text>
</comment>
<protein>
    <recommendedName>
        <fullName evidence="11">DNA polymerase III PolC-type</fullName>
        <shortName evidence="11">PolIII</shortName>
        <ecNumber evidence="11">2.7.7.7</ecNumber>
    </recommendedName>
</protein>
<dbReference type="InterPro" id="IPR012340">
    <property type="entry name" value="NA-bd_OB-fold"/>
</dbReference>
<keyword evidence="16" id="KW-1185">Reference proteome</keyword>
<evidence type="ECO:0000256" key="11">
    <source>
        <dbReference type="HAMAP-Rule" id="MF_00356"/>
    </source>
</evidence>
<organism evidence="15 16">
    <name type="scientific">Anaeroplasma bactoclasticum</name>
    <dbReference type="NCBI Taxonomy" id="2088"/>
    <lineage>
        <taxon>Bacteria</taxon>
        <taxon>Bacillati</taxon>
        <taxon>Mycoplasmatota</taxon>
        <taxon>Mollicutes</taxon>
        <taxon>Anaeroplasmatales</taxon>
        <taxon>Anaeroplasmataceae</taxon>
        <taxon>Anaeroplasma</taxon>
    </lineage>
</organism>
<dbReference type="InterPro" id="IPR011708">
    <property type="entry name" value="DNA_pol3_alpha_NTPase_dom"/>
</dbReference>
<evidence type="ECO:0000313" key="16">
    <source>
        <dbReference type="Proteomes" id="UP000266506"/>
    </source>
</evidence>
<accession>A0A397S6D1</accession>
<keyword evidence="12" id="KW-0175">Coiled coil</keyword>
<sequence length="1491" mass="171134">MTIIESIMASNLLKEDNTIRIDEAIFKRNSKKLNISFVLTYAIDYETYKALEAHVSNLLGPLNLTLDYSFGYEDETLTVEELKGYLKAILDELYKESSNFKSLQIGDATFVGNEIEFVVAYDALGIDELCPKVEKEFEKYGLSVHVKAIRDQEKSIQAQIDALDSEIEETLQKQRQEAMQAKKFNKEVQEQKKYRKSLIPDSYTSIKNIPATQSGLSEYLHTKGEAIFRIKGYVFGLEVKDFAKSSILLMKVTDETDSIVVQKWLRGDKEKELYLGDGGIKVDTIVDVAGNATYDQYSDRIILNSTNIQMVGIHKIEEVMDDAPVKRVELHCHTKMSNMDGLTDAADYVKLVSKWGWKSMAFTDHNGCYAIPDVDHALAKFPEFKPIYGTELSLVEDDEYFITFNERDIPLRDATYVVFDIETTGLSQTYDRIIEIAAHKVRGGTIVDAFEVFVNPKMHIPEKITGITSITDDMVKDAKTIKEVLPEFLEFCKDCILVAHNAKFDVGMIYRDMKLLGLPMVEFPVIDTLNLFRAGYYKEVKAFNLKVLSKYFKIKQEHHHRATDDTRVTALCFIQMLQDLYNKKIENYKDINSLIDPSVHFRYVIPYHIILIAKNPVGYKNMFKILSDAMTYHMWESEARALKSVIEKHREGILLSSACANGKVFEMALNRSDEELRDAISYYDYIEVQPPLAYKQYYVEFPNAEERIQEVIKKIIRISKEMGKIVVATSDCHYARPRLKKYRDILIEVPQIGGGTHPLKRAFMANSTPDMHLRTTNEMLSEFEFLGKDLAYEIVVTNTNLIADSIEKWPAFHPDMYAPRDDEFKNNFLHIESIEEETRRIVGQTCKELYGDNPHPIVKKRLDHELHCIISNGYASIYYICHLMVKKSLEDGYLVGSRGSVGSSLVATMMNISEINPLAPHYRCKKCHFHTFRMRKDEIEEYGLTDLEKPFQEALQNVDSGYDLDDAICPVCGAPLAKDGHDIPFETFLGFNGDKTPDIDLNFSGEYQPRAHEYVRTVFGPENAFRAGTVATIADKNAFGYVKGFCERQNITMRSCEMDRIASYLIGIKRSTGQHPGGIVVVPHHVDIYDVTPVQYPADNIENPWRTTHFDYHSFEQNLLKFDILGHDDPTLIKYFMDYVHLHQEEFPFEKPQDIPIDDKNLYRLFYDPSVIGVTPEDIDSKVASYAVPELGTNFVRGMLIETLPRTFAQLVKISGLSHGTNVWNNNAQELVKGTTEFGEIKFKDIIGCRDDIMVDLMRMGLDPLKSFKIMEFVRKNKKVKDMNGWLDFQKYMREHNVPEWYIWSCDKIEYMFPKAHATAYCMMSLRIAWFKVYAPTLFYSAWFSKRAKNHVVHAYLGGKIAIRAAMEEIMNKSGRTATDDDKYTALQVALECVARKINFLPVSVLKSSATNFDPEDGNLRIPFSAVDSLGEAIAIDIVEKREERAFTSKKDVLKRTRLSQTLYDEFDVMHYFDDLPEEDPEKEEGLFALL</sequence>
<feature type="domain" description="Polymerase/histidinol phosphatase N-terminal" evidence="14">
    <location>
        <begin position="328"/>
        <end position="396"/>
    </location>
</feature>
<dbReference type="EC" id="2.7.7.7" evidence="11"/>
<evidence type="ECO:0000256" key="12">
    <source>
        <dbReference type="SAM" id="Coils"/>
    </source>
</evidence>
<evidence type="ECO:0000256" key="4">
    <source>
        <dbReference type="ARBA" id="ARBA00022695"/>
    </source>
</evidence>
<dbReference type="FunFam" id="3.30.420.10:FF:000045">
    <property type="entry name" value="3'-5' exonuclease DinG"/>
    <property type="match status" value="1"/>
</dbReference>
<evidence type="ECO:0000256" key="7">
    <source>
        <dbReference type="ARBA" id="ARBA00022801"/>
    </source>
</evidence>
<keyword evidence="4 11" id="KW-0548">Nucleotidyltransferase</keyword>
<dbReference type="InterPro" id="IPR036397">
    <property type="entry name" value="RNaseH_sf"/>
</dbReference>
<evidence type="ECO:0000256" key="6">
    <source>
        <dbReference type="ARBA" id="ARBA00022722"/>
    </source>
</evidence>
<dbReference type="Gene3D" id="1.10.150.870">
    <property type="match status" value="1"/>
</dbReference>
<gene>
    <name evidence="11" type="primary">polC</name>
    <name evidence="15" type="ORF">EI71_00241</name>
</gene>
<dbReference type="EMBL" id="QXEV01000002">
    <property type="protein sequence ID" value="RIA78291.1"/>
    <property type="molecule type" value="Genomic_DNA"/>
</dbReference>
<dbReference type="InterPro" id="IPR029460">
    <property type="entry name" value="DNAPol_HHH"/>
</dbReference>
<dbReference type="GO" id="GO:0008408">
    <property type="term" value="F:3'-5' exonuclease activity"/>
    <property type="evidence" value="ECO:0007669"/>
    <property type="project" value="UniProtKB-UniRule"/>
</dbReference>
<dbReference type="InterPro" id="IPR040982">
    <property type="entry name" value="DNA_pol3_finger"/>
</dbReference>
<evidence type="ECO:0000256" key="1">
    <source>
        <dbReference type="ARBA" id="ARBA00003452"/>
    </source>
</evidence>
<dbReference type="HAMAP" id="MF_00356">
    <property type="entry name" value="DNApol_PolC"/>
    <property type="match status" value="1"/>
</dbReference>
<dbReference type="Gene3D" id="3.20.20.140">
    <property type="entry name" value="Metal-dependent hydrolases"/>
    <property type="match status" value="2"/>
</dbReference>
<dbReference type="Gene3D" id="1.10.150.700">
    <property type="entry name" value="PolC, middle finger domain"/>
    <property type="match status" value="1"/>
</dbReference>
<name>A0A397S6D1_9MOLU</name>
<dbReference type="Gene3D" id="3.30.1900.20">
    <property type="match status" value="1"/>
</dbReference>
<evidence type="ECO:0000256" key="8">
    <source>
        <dbReference type="ARBA" id="ARBA00022839"/>
    </source>
</evidence>
<comment type="caution">
    <text evidence="15">The sequence shown here is derived from an EMBL/GenBank/DDBJ whole genome shotgun (WGS) entry which is preliminary data.</text>
</comment>
<keyword evidence="6 11" id="KW-0540">Nuclease</keyword>
<comment type="subcellular location">
    <subcellularLocation>
        <location evidence="11">Cytoplasm</location>
    </subcellularLocation>
</comment>
<dbReference type="SMART" id="SM00479">
    <property type="entry name" value="EXOIII"/>
    <property type="match status" value="1"/>
</dbReference>
<dbReference type="InterPro" id="IPR013520">
    <property type="entry name" value="Ribonucl_H"/>
</dbReference>
<dbReference type="InterPro" id="IPR044923">
    <property type="entry name" value="PolC_middle_finger_sf"/>
</dbReference>
<dbReference type="PANTHER" id="PTHR32294:SF5">
    <property type="entry name" value="DNA POLYMERASE III POLC-TYPE"/>
    <property type="match status" value="1"/>
</dbReference>
<dbReference type="Gene3D" id="2.40.50.140">
    <property type="entry name" value="Nucleic acid-binding proteins"/>
    <property type="match status" value="1"/>
</dbReference>
<dbReference type="PANTHER" id="PTHR32294">
    <property type="entry name" value="DNA POLYMERASE III SUBUNIT ALPHA"/>
    <property type="match status" value="1"/>
</dbReference>
<dbReference type="InterPro" id="IPR004805">
    <property type="entry name" value="DnaE2/DnaE/PolC"/>
</dbReference>
<dbReference type="InterPro" id="IPR006308">
    <property type="entry name" value="Pol_III_a_PolC-type_gram_pos"/>
</dbReference>
<comment type="similarity">
    <text evidence="11">Belongs to the DNA polymerase type-C family. PolC subfamily.</text>
</comment>
<dbReference type="Pfam" id="PF02811">
    <property type="entry name" value="PHP"/>
    <property type="match status" value="1"/>
</dbReference>
<evidence type="ECO:0000256" key="10">
    <source>
        <dbReference type="ARBA" id="ARBA00049244"/>
    </source>
</evidence>
<keyword evidence="5 11" id="KW-0235">DNA replication</keyword>
<dbReference type="NCBIfam" id="TIGR00573">
    <property type="entry name" value="dnaq"/>
    <property type="match status" value="1"/>
</dbReference>
<feature type="coiled-coil region" evidence="12">
    <location>
        <begin position="146"/>
        <end position="191"/>
    </location>
</feature>
<dbReference type="InterPro" id="IPR004013">
    <property type="entry name" value="PHP_dom"/>
</dbReference>
<evidence type="ECO:0000259" key="13">
    <source>
        <dbReference type="SMART" id="SM00479"/>
    </source>
</evidence>
<feature type="domain" description="Exonuclease" evidence="13">
    <location>
        <begin position="415"/>
        <end position="582"/>
    </location>
</feature>
<dbReference type="GO" id="GO:0003677">
    <property type="term" value="F:DNA binding"/>
    <property type="evidence" value="ECO:0007669"/>
    <property type="project" value="UniProtKB-UniRule"/>
</dbReference>
<evidence type="ECO:0000256" key="2">
    <source>
        <dbReference type="ARBA" id="ARBA00022490"/>
    </source>
</evidence>
<dbReference type="Proteomes" id="UP000266506">
    <property type="component" value="Unassembled WGS sequence"/>
</dbReference>
<dbReference type="SMART" id="SM00481">
    <property type="entry name" value="POLIIIAc"/>
    <property type="match status" value="1"/>
</dbReference>
<dbReference type="RefSeq" id="WP_119015417.1">
    <property type="nucleotide sequence ID" value="NZ_QXEV01000002.1"/>
</dbReference>
<dbReference type="GO" id="GO:0006261">
    <property type="term" value="P:DNA-templated DNA replication"/>
    <property type="evidence" value="ECO:0007669"/>
    <property type="project" value="UniProtKB-UniRule"/>
</dbReference>
<dbReference type="Gene3D" id="6.10.140.1510">
    <property type="match status" value="1"/>
</dbReference>
<dbReference type="FunCoup" id="A0A397S6D1">
    <property type="interactions" value="56"/>
</dbReference>
<dbReference type="CDD" id="cd07435">
    <property type="entry name" value="PHP_PolIIIA_POLC"/>
    <property type="match status" value="1"/>
</dbReference>
<dbReference type="InterPro" id="IPR003141">
    <property type="entry name" value="Pol/His_phosphatase_N"/>
</dbReference>
<evidence type="ECO:0000256" key="5">
    <source>
        <dbReference type="ARBA" id="ARBA00022705"/>
    </source>
</evidence>
<evidence type="ECO:0000259" key="14">
    <source>
        <dbReference type="SMART" id="SM00481"/>
    </source>
</evidence>
<keyword evidence="3 11" id="KW-0808">Transferase</keyword>
<dbReference type="SUPFAM" id="SSF53098">
    <property type="entry name" value="Ribonuclease H-like"/>
    <property type="match status" value="1"/>
</dbReference>
<dbReference type="GO" id="GO:0003887">
    <property type="term" value="F:DNA-directed DNA polymerase activity"/>
    <property type="evidence" value="ECO:0007669"/>
    <property type="project" value="UniProtKB-UniRule"/>
</dbReference>
<keyword evidence="7 11" id="KW-0378">Hydrolase</keyword>
<dbReference type="NCBIfam" id="NF001688">
    <property type="entry name" value="PRK00448.1"/>
    <property type="match status" value="1"/>
</dbReference>
<keyword evidence="2 11" id="KW-0963">Cytoplasm</keyword>
<evidence type="ECO:0000256" key="9">
    <source>
        <dbReference type="ARBA" id="ARBA00022932"/>
    </source>
</evidence>